<evidence type="ECO:0000313" key="3">
    <source>
        <dbReference type="Proteomes" id="UP000245678"/>
    </source>
</evidence>
<dbReference type="RefSeq" id="WP_245928012.1">
    <property type="nucleotide sequence ID" value="NZ_QGHA01000027.1"/>
</dbReference>
<dbReference type="Proteomes" id="UP000245678">
    <property type="component" value="Unassembled WGS sequence"/>
</dbReference>
<gene>
    <name evidence="2" type="ORF">LX99_05089</name>
</gene>
<organism evidence="2 3">
    <name type="scientific">Mucilaginibacter oryzae</name>
    <dbReference type="NCBI Taxonomy" id="468058"/>
    <lineage>
        <taxon>Bacteria</taxon>
        <taxon>Pseudomonadati</taxon>
        <taxon>Bacteroidota</taxon>
        <taxon>Sphingobacteriia</taxon>
        <taxon>Sphingobacteriales</taxon>
        <taxon>Sphingobacteriaceae</taxon>
        <taxon>Mucilaginibacter</taxon>
    </lineage>
</organism>
<evidence type="ECO:0000259" key="1">
    <source>
        <dbReference type="Pfam" id="PF13612"/>
    </source>
</evidence>
<dbReference type="Pfam" id="PF13612">
    <property type="entry name" value="DDE_Tnp_1_3"/>
    <property type="match status" value="1"/>
</dbReference>
<accession>A0A316GS57</accession>
<dbReference type="InterPro" id="IPR025668">
    <property type="entry name" value="Tnp_DDE_dom"/>
</dbReference>
<comment type="caution">
    <text evidence="2">The sequence shown here is derived from an EMBL/GenBank/DDBJ whole genome shotgun (WGS) entry which is preliminary data.</text>
</comment>
<name>A0A316GS57_9SPHI</name>
<evidence type="ECO:0000313" key="2">
    <source>
        <dbReference type="EMBL" id="PWK64561.1"/>
    </source>
</evidence>
<protein>
    <submittedName>
        <fullName evidence="2">DDE family transposase</fullName>
    </submittedName>
</protein>
<sequence length="98" mass="11525">SKALADLLWGNGIQMITKPRKNMKDFNISQADKIMLRKRAIIECVNDELKNICKLQHTRHRSVNNFLMNTMGVLCAYHFFPKNLPLILYFKKMTTSFY</sequence>
<dbReference type="EMBL" id="QGHA01000027">
    <property type="protein sequence ID" value="PWK64561.1"/>
    <property type="molecule type" value="Genomic_DNA"/>
</dbReference>
<feature type="domain" description="Transposase DDE" evidence="1">
    <location>
        <begin position="1"/>
        <end position="63"/>
    </location>
</feature>
<dbReference type="AlphaFoldDB" id="A0A316GS57"/>
<proteinExistence type="predicted"/>
<reference evidence="2 3" key="1">
    <citation type="submission" date="2018-05" db="EMBL/GenBank/DDBJ databases">
        <title>Genomic Encyclopedia of Archaeal and Bacterial Type Strains, Phase II (KMG-II): from individual species to whole genera.</title>
        <authorList>
            <person name="Goeker M."/>
        </authorList>
    </citation>
    <scope>NUCLEOTIDE SEQUENCE [LARGE SCALE GENOMIC DNA]</scope>
    <source>
        <strain evidence="2 3">DSM 19975</strain>
    </source>
</reference>
<keyword evidence="3" id="KW-1185">Reference proteome</keyword>
<feature type="non-terminal residue" evidence="2">
    <location>
        <position position="1"/>
    </location>
</feature>